<sequence>MATTRLTAVLGILMSLAGVVNGIASEIDGSDKGPFNSTMWLTESTDLALGTCFVLDVFSLENFIWLIPPVNFTLNQRCTLQFTSDGDLRLGILDVDEQGITVPRRVTWSSNTTGEGAVQVQLQNSGNLVLVKKDDKSVVWTSSTSPLLPLEPLNGTSSTSSFGVSMLLAFSALVFASIEFQFFHGILF</sequence>
<dbReference type="SUPFAM" id="SSF51110">
    <property type="entry name" value="alpha-D-mannose-specific plant lectins"/>
    <property type="match status" value="1"/>
</dbReference>
<keyword evidence="5" id="KW-1185">Reference proteome</keyword>
<keyword evidence="1" id="KW-1133">Transmembrane helix</keyword>
<evidence type="ECO:0000313" key="5">
    <source>
        <dbReference type="Proteomes" id="UP001633002"/>
    </source>
</evidence>
<name>A0ABD3GZM4_9MARC</name>
<feature type="chain" id="PRO_5044865128" description="Bulb-type lectin domain-containing protein" evidence="2">
    <location>
        <begin position="23"/>
        <end position="188"/>
    </location>
</feature>
<feature type="transmembrane region" description="Helical" evidence="1">
    <location>
        <begin position="46"/>
        <end position="67"/>
    </location>
</feature>
<reference evidence="4 5" key="1">
    <citation type="submission" date="2024-09" db="EMBL/GenBank/DDBJ databases">
        <title>Chromosome-scale assembly of Riccia sorocarpa.</title>
        <authorList>
            <person name="Paukszto L."/>
        </authorList>
    </citation>
    <scope>NUCLEOTIDE SEQUENCE [LARGE SCALE GENOMIC DNA]</scope>
    <source>
        <strain evidence="4">LP-2024</strain>
        <tissue evidence="4">Aerial parts of the thallus</tissue>
    </source>
</reference>
<dbReference type="PROSITE" id="PS50927">
    <property type="entry name" value="BULB_LECTIN"/>
    <property type="match status" value="1"/>
</dbReference>
<accession>A0ABD3GZM4</accession>
<comment type="caution">
    <text evidence="4">The sequence shown here is derived from an EMBL/GenBank/DDBJ whole genome shotgun (WGS) entry which is preliminary data.</text>
</comment>
<feature type="signal peptide" evidence="2">
    <location>
        <begin position="1"/>
        <end position="22"/>
    </location>
</feature>
<keyword evidence="1" id="KW-0812">Transmembrane</keyword>
<evidence type="ECO:0000259" key="3">
    <source>
        <dbReference type="PROSITE" id="PS50927"/>
    </source>
</evidence>
<feature type="domain" description="Bulb-type lectin" evidence="3">
    <location>
        <begin position="1"/>
        <end position="143"/>
    </location>
</feature>
<dbReference type="AlphaFoldDB" id="A0ABD3GZM4"/>
<proteinExistence type="predicted"/>
<keyword evidence="1" id="KW-0472">Membrane</keyword>
<gene>
    <name evidence="4" type="ORF">R1sor_002038</name>
</gene>
<keyword evidence="2" id="KW-0732">Signal</keyword>
<evidence type="ECO:0000313" key="4">
    <source>
        <dbReference type="EMBL" id="KAL3684016.1"/>
    </source>
</evidence>
<feature type="transmembrane region" description="Helical" evidence="1">
    <location>
        <begin position="162"/>
        <end position="183"/>
    </location>
</feature>
<dbReference type="Proteomes" id="UP001633002">
    <property type="component" value="Unassembled WGS sequence"/>
</dbReference>
<dbReference type="Gene3D" id="2.90.10.10">
    <property type="entry name" value="Bulb-type lectin domain"/>
    <property type="match status" value="1"/>
</dbReference>
<evidence type="ECO:0000256" key="2">
    <source>
        <dbReference type="SAM" id="SignalP"/>
    </source>
</evidence>
<dbReference type="InterPro" id="IPR036426">
    <property type="entry name" value="Bulb-type_lectin_dom_sf"/>
</dbReference>
<protein>
    <recommendedName>
        <fullName evidence="3">Bulb-type lectin domain-containing protein</fullName>
    </recommendedName>
</protein>
<dbReference type="EMBL" id="JBJQOH010000006">
    <property type="protein sequence ID" value="KAL3684016.1"/>
    <property type="molecule type" value="Genomic_DNA"/>
</dbReference>
<evidence type="ECO:0000256" key="1">
    <source>
        <dbReference type="SAM" id="Phobius"/>
    </source>
</evidence>
<organism evidence="4 5">
    <name type="scientific">Riccia sorocarpa</name>
    <dbReference type="NCBI Taxonomy" id="122646"/>
    <lineage>
        <taxon>Eukaryota</taxon>
        <taxon>Viridiplantae</taxon>
        <taxon>Streptophyta</taxon>
        <taxon>Embryophyta</taxon>
        <taxon>Marchantiophyta</taxon>
        <taxon>Marchantiopsida</taxon>
        <taxon>Marchantiidae</taxon>
        <taxon>Marchantiales</taxon>
        <taxon>Ricciaceae</taxon>
        <taxon>Riccia</taxon>
    </lineage>
</organism>
<dbReference type="InterPro" id="IPR001480">
    <property type="entry name" value="Bulb-type_lectin_dom"/>
</dbReference>